<feature type="region of interest" description="Disordered" evidence="3">
    <location>
        <begin position="505"/>
        <end position="525"/>
    </location>
</feature>
<feature type="compositionally biased region" description="Polar residues" evidence="3">
    <location>
        <begin position="62"/>
        <end position="76"/>
    </location>
</feature>
<dbReference type="InterPro" id="IPR038609">
    <property type="entry name" value="HDA1_su2/3_sf"/>
</dbReference>
<feature type="coiled-coil region" evidence="2">
    <location>
        <begin position="1004"/>
        <end position="1031"/>
    </location>
</feature>
<feature type="compositionally biased region" description="Acidic residues" evidence="3">
    <location>
        <begin position="194"/>
        <end position="208"/>
    </location>
</feature>
<feature type="compositionally biased region" description="Low complexity" evidence="3">
    <location>
        <begin position="575"/>
        <end position="593"/>
    </location>
</feature>
<comment type="caution">
    <text evidence="5">The sequence shown here is derived from an EMBL/GenBank/DDBJ whole genome shotgun (WGS) entry which is preliminary data.</text>
</comment>
<feature type="compositionally biased region" description="Polar residues" evidence="3">
    <location>
        <begin position="237"/>
        <end position="247"/>
    </location>
</feature>
<feature type="compositionally biased region" description="Polar residues" evidence="3">
    <location>
        <begin position="276"/>
        <end position="289"/>
    </location>
</feature>
<feature type="region of interest" description="Disordered" evidence="3">
    <location>
        <begin position="554"/>
        <end position="595"/>
    </location>
</feature>
<feature type="domain" description="Chromo" evidence="4">
    <location>
        <begin position="131"/>
        <end position="206"/>
    </location>
</feature>
<dbReference type="Gene3D" id="3.40.50.12360">
    <property type="match status" value="1"/>
</dbReference>
<feature type="compositionally biased region" description="Polar residues" evidence="3">
    <location>
        <begin position="10"/>
        <end position="21"/>
    </location>
</feature>
<dbReference type="Gene3D" id="2.40.50.40">
    <property type="match status" value="1"/>
</dbReference>
<feature type="compositionally biased region" description="Polar residues" evidence="3">
    <location>
        <begin position="1122"/>
        <end position="1134"/>
    </location>
</feature>
<feature type="compositionally biased region" description="Basic and acidic residues" evidence="3">
    <location>
        <begin position="556"/>
        <end position="570"/>
    </location>
</feature>
<feature type="region of interest" description="Disordered" evidence="3">
    <location>
        <begin position="1090"/>
        <end position="1134"/>
    </location>
</feature>
<name>A0ABR3D3J0_NEUIN</name>
<feature type="compositionally biased region" description="Basic and acidic residues" evidence="3">
    <location>
        <begin position="41"/>
        <end position="56"/>
    </location>
</feature>
<proteinExistence type="predicted"/>
<feature type="compositionally biased region" description="Basic and acidic residues" evidence="3">
    <location>
        <begin position="1102"/>
        <end position="1111"/>
    </location>
</feature>
<feature type="compositionally biased region" description="Polar residues" evidence="3">
    <location>
        <begin position="460"/>
        <end position="470"/>
    </location>
</feature>
<evidence type="ECO:0000313" key="5">
    <source>
        <dbReference type="EMBL" id="KAL0467237.1"/>
    </source>
</evidence>
<feature type="region of interest" description="Disordered" evidence="3">
    <location>
        <begin position="444"/>
        <end position="470"/>
    </location>
</feature>
<evidence type="ECO:0000256" key="3">
    <source>
        <dbReference type="SAM" id="MobiDB-lite"/>
    </source>
</evidence>
<feature type="compositionally biased region" description="Polar residues" evidence="3">
    <location>
        <begin position="1398"/>
        <end position="1436"/>
    </location>
</feature>
<keyword evidence="2" id="KW-0175">Coiled coil</keyword>
<dbReference type="Gene3D" id="1.10.287.1490">
    <property type="match status" value="1"/>
</dbReference>
<feature type="region of interest" description="Disordered" evidence="3">
    <location>
        <begin position="635"/>
        <end position="662"/>
    </location>
</feature>
<dbReference type="InterPro" id="IPR000953">
    <property type="entry name" value="Chromo/chromo_shadow_dom"/>
</dbReference>
<dbReference type="SUPFAM" id="SSF54160">
    <property type="entry name" value="Chromo domain-like"/>
    <property type="match status" value="1"/>
</dbReference>
<feature type="compositionally biased region" description="Basic and acidic residues" evidence="3">
    <location>
        <begin position="1385"/>
        <end position="1397"/>
    </location>
</feature>
<dbReference type="PROSITE" id="PS50013">
    <property type="entry name" value="CHROMO_2"/>
    <property type="match status" value="1"/>
</dbReference>
<feature type="region of interest" description="Disordered" evidence="3">
    <location>
        <begin position="1"/>
        <end position="127"/>
    </location>
</feature>
<evidence type="ECO:0000256" key="1">
    <source>
        <dbReference type="ARBA" id="ARBA00011353"/>
    </source>
</evidence>
<evidence type="ECO:0000259" key="4">
    <source>
        <dbReference type="PROSITE" id="PS50013"/>
    </source>
</evidence>
<protein>
    <recommendedName>
        <fullName evidence="4">Chromo domain-containing protein</fullName>
    </recommendedName>
</protein>
<evidence type="ECO:0000256" key="2">
    <source>
        <dbReference type="SAM" id="Coils"/>
    </source>
</evidence>
<dbReference type="Proteomes" id="UP001451303">
    <property type="component" value="Unassembled WGS sequence"/>
</dbReference>
<feature type="region of interest" description="Disordered" evidence="3">
    <location>
        <begin position="182"/>
        <end position="413"/>
    </location>
</feature>
<gene>
    <name evidence="5" type="ORF">QR685DRAFT_449642</name>
</gene>
<feature type="compositionally biased region" description="Low complexity" evidence="3">
    <location>
        <begin position="343"/>
        <end position="364"/>
    </location>
</feature>
<dbReference type="EMBL" id="JAVLET010000010">
    <property type="protein sequence ID" value="KAL0467237.1"/>
    <property type="molecule type" value="Genomic_DNA"/>
</dbReference>
<reference evidence="5 6" key="1">
    <citation type="submission" date="2023-09" db="EMBL/GenBank/DDBJ databases">
        <title>Multi-omics analysis of a traditional fermented food reveals byproduct-associated fungal strains for waste-to-food upcycling.</title>
        <authorList>
            <consortium name="Lawrence Berkeley National Laboratory"/>
            <person name="Rekdal V.M."/>
            <person name="Villalobos-Escobedo J.M."/>
            <person name="Rodriguez-Valeron N."/>
            <person name="Garcia M.O."/>
            <person name="Vasquez D.P."/>
            <person name="Damayanti I."/>
            <person name="Sorensen P.M."/>
            <person name="Baidoo E.E."/>
            <person name="De Carvalho A.C."/>
            <person name="Riley R."/>
            <person name="Lipzen A."/>
            <person name="He G."/>
            <person name="Yan M."/>
            <person name="Haridas S."/>
            <person name="Daum C."/>
            <person name="Yoshinaga Y."/>
            <person name="Ng V."/>
            <person name="Grigoriev I.V."/>
            <person name="Munk R."/>
            <person name="Nuraida L."/>
            <person name="Wijaya C.H."/>
            <person name="Morales P.-C."/>
            <person name="Keasling J.D."/>
        </authorList>
    </citation>
    <scope>NUCLEOTIDE SEQUENCE [LARGE SCALE GENOMIC DNA]</scope>
    <source>
        <strain evidence="5 6">FGSC 2613</strain>
    </source>
</reference>
<keyword evidence="6" id="KW-1185">Reference proteome</keyword>
<feature type="compositionally biased region" description="Polar residues" evidence="3">
    <location>
        <begin position="381"/>
        <end position="411"/>
    </location>
</feature>
<feature type="region of interest" description="Disordered" evidence="3">
    <location>
        <begin position="1385"/>
        <end position="1467"/>
    </location>
</feature>
<organism evidence="5 6">
    <name type="scientific">Neurospora intermedia</name>
    <dbReference type="NCBI Taxonomy" id="5142"/>
    <lineage>
        <taxon>Eukaryota</taxon>
        <taxon>Fungi</taxon>
        <taxon>Dikarya</taxon>
        <taxon>Ascomycota</taxon>
        <taxon>Pezizomycotina</taxon>
        <taxon>Sordariomycetes</taxon>
        <taxon>Sordariomycetidae</taxon>
        <taxon>Sordariales</taxon>
        <taxon>Sordariaceae</taxon>
        <taxon>Neurospora</taxon>
    </lineage>
</organism>
<accession>A0ABR3D3J0</accession>
<comment type="subunit">
    <text evidence="1">Component of the NuA4 histone acetyltransferase complex.</text>
</comment>
<feature type="compositionally biased region" description="Basic and acidic residues" evidence="3">
    <location>
        <begin position="221"/>
        <end position="230"/>
    </location>
</feature>
<feature type="compositionally biased region" description="Basic residues" evidence="3">
    <location>
        <begin position="109"/>
        <end position="123"/>
    </location>
</feature>
<sequence length="1467" mass="161753">MPKSPRAEKAQQSSSAATGGNVSLAEPHQDQNNNDAAAAHEAWRRKLHENARRAAERIGSFCPNSKPSQRAANKSAPSDPPLTPFRRSGRVPVPQKDTTDKVKTGRVMPRGRRGKPTKAKKQKKEVSETFYSVRRIAGEKTENGRLFYLIDWANDPVTGKSFDPTWEPAGYVNEAAIAHWELIKDKAPQSDGNTEQENESQDGEDEEDKLPIVRRRQKRRLSLDREEAQQPRKRARTTGTQEGNTGANPRVKPVKIAVEIPCEPTVDPSDFVPVFVSSQGSSQPASQHQEPAAPQEISQRTIPDSQDVGDSLPSLQEAQKEPELLPDDEVSDYHSAVEDPNSEDAAIPSSSSASAQAQSTQSGAEVPFRQIESHLAIEPQSIISFDNQPTQTAAEEASSQQDLESNGSSSPLGKFLTQIDYDWSLEEASSKSGVVVSTSQIVSQNFHNRSQGPANDKPDTTTPTHASSLTSNSAPLQFAQVLLSPSGISQQLRSQIEFTSSIENSTQSERAAYHSQTDSDTVQATVQKEVSGTKELSASPYMMLRTLDIIQLTKQPHSDSTDRIDPEDLSHNSNTPAPSATLPTATSSTPLTPIQNEDCETANFSMDDAFSAETPQLSATETLQRLRDQIYGKQSDEPSALLTSPAPHPDLDTTQPEEQEQQPTIISPANVFPAPHPDPTDPWGIQPSGNILHSIDPSPGLHPGSVISNGGTISAVEQLRRSLGLPFTPHAPHTELDISPEPVETQEHVASNELPATIAPSDLDASADHDALPSREHVDFEQNNDDMSQISRNMDSQEPEEESELTEFLVTLPMAANSRPQYLETIDKNKASMQEFCQAFSESHPAIPNDFLTAKIDSIFQRLADLCDLPAYADTIPAMTPTEMMKHATGTNTKFSFIYEFLHLARDLNLRVLILCRPGRTFDYLEAVVSTPGFNYNVLGRDESTPSDEASDGLWVVLASPDQDLSAVRGPVDVAIRFDHETRSTRFPPGLVPVVLSLVVSYSLEHVDLQLQQMEHELSDLEKKNALTLAIATPTARRLFVNPPDEGHEPHKAAELFACFLQNPDHDLSWEPQVLPVDVFDDWLSSQNRMESTQHVLPSRDATGRKRHLDEVDAGTPKRVRLSQTQTPRNGTPSRMTDLLRSTLEKYPGRPATQFMEVSVEQLEALAYKIFELESDLEREASDENRTRLLARNLGVELASYKRTVEVLQPKYTEALHDRSTFEKTCKKAVDENAAVQKRLEAGKHDLDTAKAEIKVLETKIADAQSQLANSSSPDLARLARAEQELEDTRSKLAALEKRMATAANEMEYSRSAYQNASNAHTELNNENTALKRKIEELQRKADDNVVRVNEINSDQEKKFLGKQNDEYRAMIRDRERELENARAELRHLKSGRRETRQASVPRSPRTTTGIMSPRTTVNRRGAGNTTDTAASSRGNSPAPGNASDGNGNGGGNGGINFNPRWGHLRD</sequence>
<feature type="compositionally biased region" description="Low complexity" evidence="3">
    <location>
        <begin position="30"/>
        <end position="39"/>
    </location>
</feature>
<feature type="compositionally biased region" description="Polar residues" evidence="3">
    <location>
        <begin position="444"/>
        <end position="453"/>
    </location>
</feature>
<evidence type="ECO:0000313" key="6">
    <source>
        <dbReference type="Proteomes" id="UP001451303"/>
    </source>
</evidence>
<dbReference type="InterPro" id="IPR016197">
    <property type="entry name" value="Chromo-like_dom_sf"/>
</dbReference>